<dbReference type="VEuPathDB" id="FungiDB:PGUG_00043"/>
<evidence type="ECO:0000313" key="4">
    <source>
        <dbReference type="Proteomes" id="UP000001997"/>
    </source>
</evidence>
<dbReference type="PANTHER" id="PTHR12963">
    <property type="entry name" value="THYROID RECEPTOR INTERACTING PROTEIN RELATED"/>
    <property type="match status" value="1"/>
</dbReference>
<dbReference type="GeneID" id="5129422"/>
<dbReference type="OrthoDB" id="338816at2759"/>
<reference evidence="3 4" key="1">
    <citation type="journal article" date="2009" name="Nature">
        <title>Evolution of pathogenicity and sexual reproduction in eight Candida genomes.</title>
        <authorList>
            <person name="Butler G."/>
            <person name="Rasmussen M.D."/>
            <person name="Lin M.F."/>
            <person name="Santos M.A."/>
            <person name="Sakthikumar S."/>
            <person name="Munro C.A."/>
            <person name="Rheinbay E."/>
            <person name="Grabherr M."/>
            <person name="Forche A."/>
            <person name="Reedy J.L."/>
            <person name="Agrafioti I."/>
            <person name="Arnaud M.B."/>
            <person name="Bates S."/>
            <person name="Brown A.J."/>
            <person name="Brunke S."/>
            <person name="Costanzo M.C."/>
            <person name="Fitzpatrick D.A."/>
            <person name="de Groot P.W."/>
            <person name="Harris D."/>
            <person name="Hoyer L.L."/>
            <person name="Hube B."/>
            <person name="Klis F.M."/>
            <person name="Kodira C."/>
            <person name="Lennard N."/>
            <person name="Logue M.E."/>
            <person name="Martin R."/>
            <person name="Neiman A.M."/>
            <person name="Nikolaou E."/>
            <person name="Quail M.A."/>
            <person name="Quinn J."/>
            <person name="Santos M.C."/>
            <person name="Schmitzberger F.F."/>
            <person name="Sherlock G."/>
            <person name="Shah P."/>
            <person name="Silverstein K.A."/>
            <person name="Skrzypek M.S."/>
            <person name="Soll D."/>
            <person name="Staggs R."/>
            <person name="Stansfield I."/>
            <person name="Stumpf M.P."/>
            <person name="Sudbery P.E."/>
            <person name="Srikantha T."/>
            <person name="Zeng Q."/>
            <person name="Berman J."/>
            <person name="Berriman M."/>
            <person name="Heitman J."/>
            <person name="Gow N.A."/>
            <person name="Lorenz M.C."/>
            <person name="Birren B.W."/>
            <person name="Kellis M."/>
            <person name="Cuomo C.A."/>
        </authorList>
    </citation>
    <scope>NUCLEOTIDE SEQUENCE [LARGE SCALE GENOMIC DNA]</scope>
    <source>
        <strain evidence="4">ATCC 6260 / CBS 566 / DSM 6381 / JCM 1539 / NBRC 10279 / NRRL Y-324</strain>
    </source>
</reference>
<feature type="compositionally biased region" description="Basic and acidic residues" evidence="1">
    <location>
        <begin position="72"/>
        <end position="87"/>
    </location>
</feature>
<organism evidence="3 4">
    <name type="scientific">Meyerozyma guilliermondii (strain ATCC 6260 / CBS 566 / DSM 6381 / JCM 1539 / NBRC 10279 / NRRL Y-324)</name>
    <name type="common">Yeast</name>
    <name type="synonym">Candida guilliermondii</name>
    <dbReference type="NCBI Taxonomy" id="294746"/>
    <lineage>
        <taxon>Eukaryota</taxon>
        <taxon>Fungi</taxon>
        <taxon>Dikarya</taxon>
        <taxon>Ascomycota</taxon>
        <taxon>Saccharomycotina</taxon>
        <taxon>Pichiomycetes</taxon>
        <taxon>Debaryomycetaceae</taxon>
        <taxon>Meyerozyma</taxon>
    </lineage>
</organism>
<dbReference type="eggNOG" id="KOG2845">
    <property type="taxonomic scope" value="Eukaryota"/>
</dbReference>
<dbReference type="GO" id="GO:0072344">
    <property type="term" value="P:rescue of stalled ribosome"/>
    <property type="evidence" value="ECO:0007669"/>
    <property type="project" value="InterPro"/>
</dbReference>
<feature type="region of interest" description="Disordered" evidence="1">
    <location>
        <begin position="72"/>
        <end position="116"/>
    </location>
</feature>
<sequence>MYTKLKSYAANFIGNTLGFDKETCNEMVEYSLNLQSEDEIQSYFFNILGDSENVLRFIETYFSLKQEEDSLRKKVSVEPKSQKKNEKAGVWGQSEPETPKQSRGRLANNTTSATTSELLSLKPSNQLSAQQAKRGKKKNLNNLKDVEAALNELESASGKDEILKGVVRRCNCMATRHPLFEVAPNCLNCGKIICEKEGLQPCSYCGQELLSPKDKQEIIEILKQERDSVEKKQEKVRDKAVQQQESPAQRKKKIVVQMRAGENMWKAQDRALKEAEEARKKEKKDKEEDEQHQREIEAQEKELERYASEKDVDADLINAQNRLESLLDFQATGAERTKIIDNASDFEMPTLSNSGSIWLSPVERALHLKKQQKNLRKYEQIEASRKGRGKKAVEMVIRDGKVTMVEKWVADDTETPSETIADDELVEPNKPDTEVKKYWDYEKDHNKWEKPQYKHSVQQDNDTSQEEPIRNRVQFPKGGDDELLVMMPS</sequence>
<dbReference type="FunCoup" id="A5D9T8">
    <property type="interactions" value="112"/>
</dbReference>
<dbReference type="InterPro" id="IPR009349">
    <property type="entry name" value="TRIP4/RQT4_C2HC5_Znf"/>
</dbReference>
<dbReference type="EMBL" id="CH408155">
    <property type="protein sequence ID" value="EDK35945.2"/>
    <property type="molecule type" value="Genomic_DNA"/>
</dbReference>
<feature type="region of interest" description="Disordered" evidence="1">
    <location>
        <begin position="269"/>
        <end position="295"/>
    </location>
</feature>
<dbReference type="InterPro" id="IPR039128">
    <property type="entry name" value="TRIP4-like"/>
</dbReference>
<feature type="region of interest" description="Disordered" evidence="1">
    <location>
        <begin position="229"/>
        <end position="253"/>
    </location>
</feature>
<dbReference type="GO" id="GO:0045893">
    <property type="term" value="P:positive regulation of DNA-templated transcription"/>
    <property type="evidence" value="ECO:0007669"/>
    <property type="project" value="TreeGrafter"/>
</dbReference>
<dbReference type="GO" id="GO:0180022">
    <property type="term" value="C:RQC-trigger complex"/>
    <property type="evidence" value="ECO:0007669"/>
    <property type="project" value="InterPro"/>
</dbReference>
<dbReference type="GO" id="GO:0005634">
    <property type="term" value="C:nucleus"/>
    <property type="evidence" value="ECO:0007669"/>
    <property type="project" value="InterPro"/>
</dbReference>
<feature type="compositionally biased region" description="Low complexity" evidence="1">
    <location>
        <begin position="106"/>
        <end position="116"/>
    </location>
</feature>
<dbReference type="KEGG" id="pgu:PGUG_00043"/>
<feature type="compositionally biased region" description="Basic and acidic residues" evidence="1">
    <location>
        <begin position="229"/>
        <end position="240"/>
    </location>
</feature>
<dbReference type="OMA" id="MWASPQE"/>
<dbReference type="GO" id="GO:0008270">
    <property type="term" value="F:zinc ion binding"/>
    <property type="evidence" value="ECO:0007669"/>
    <property type="project" value="InterPro"/>
</dbReference>
<dbReference type="Pfam" id="PF06221">
    <property type="entry name" value="zf-C2HC5"/>
    <property type="match status" value="1"/>
</dbReference>
<dbReference type="RefSeq" id="XP_001486666.2">
    <property type="nucleotide sequence ID" value="XM_001486616.1"/>
</dbReference>
<dbReference type="Proteomes" id="UP000001997">
    <property type="component" value="Unassembled WGS sequence"/>
</dbReference>
<protein>
    <recommendedName>
        <fullName evidence="2">TRIP4/RQT4 C2HC5-type zinc finger domain-containing protein</fullName>
    </recommendedName>
</protein>
<keyword evidence="4" id="KW-1185">Reference proteome</keyword>
<gene>
    <name evidence="3" type="ORF">PGUG_00043</name>
</gene>
<dbReference type="InParanoid" id="A5D9T8"/>
<dbReference type="STRING" id="294746.A5D9T8"/>
<proteinExistence type="predicted"/>
<feature type="domain" description="TRIP4/RQT4 C2HC5-type zinc finger" evidence="2">
    <location>
        <begin position="168"/>
        <end position="219"/>
    </location>
</feature>
<name>A5D9T8_PICGU</name>
<evidence type="ECO:0000259" key="2">
    <source>
        <dbReference type="Pfam" id="PF06221"/>
    </source>
</evidence>
<evidence type="ECO:0000313" key="3">
    <source>
        <dbReference type="EMBL" id="EDK35945.2"/>
    </source>
</evidence>
<dbReference type="HOGENOM" id="CLU_042447_0_0_1"/>
<dbReference type="PANTHER" id="PTHR12963:SF4">
    <property type="entry name" value="ACTIVATING SIGNAL COINTEGRATOR 1"/>
    <property type="match status" value="1"/>
</dbReference>
<feature type="region of interest" description="Disordered" evidence="1">
    <location>
        <begin position="449"/>
        <end position="489"/>
    </location>
</feature>
<accession>A5D9T8</accession>
<dbReference type="AlphaFoldDB" id="A5D9T8"/>
<evidence type="ECO:0000256" key="1">
    <source>
        <dbReference type="SAM" id="MobiDB-lite"/>
    </source>
</evidence>